<feature type="domain" description="Glycosyltransferase RgtA/B/C/D-like" evidence="10">
    <location>
        <begin position="131"/>
        <end position="270"/>
    </location>
</feature>
<dbReference type="InterPro" id="IPR038731">
    <property type="entry name" value="RgtA/B/C-like"/>
</dbReference>
<evidence type="ECO:0000256" key="2">
    <source>
        <dbReference type="ARBA" id="ARBA00022475"/>
    </source>
</evidence>
<feature type="transmembrane region" description="Helical" evidence="8">
    <location>
        <begin position="400"/>
        <end position="418"/>
    </location>
</feature>
<evidence type="ECO:0000259" key="9">
    <source>
        <dbReference type="Pfam" id="PF09825"/>
    </source>
</evidence>
<evidence type="ECO:0000256" key="7">
    <source>
        <dbReference type="ARBA" id="ARBA00023136"/>
    </source>
</evidence>
<reference evidence="11 12" key="1">
    <citation type="submission" date="2019-09" db="EMBL/GenBank/DDBJ databases">
        <title>Gimesia benthica sp. nov., a novel bacterium isolated from deep-sea water of the Northwest Indian Ocean.</title>
        <authorList>
            <person name="Dai X."/>
        </authorList>
    </citation>
    <scope>NUCLEOTIDE SEQUENCE [LARGE SCALE GENOMIC DNA]</scope>
    <source>
        <strain evidence="11 12">E7</strain>
    </source>
</reference>
<evidence type="ECO:0000259" key="10">
    <source>
        <dbReference type="Pfam" id="PF13231"/>
    </source>
</evidence>
<keyword evidence="7 8" id="KW-0472">Membrane</keyword>
<protein>
    <submittedName>
        <fullName evidence="11">Phospholipid carrier-dependent glycosyltransferase</fullName>
    </submittedName>
</protein>
<dbReference type="InterPro" id="IPR050297">
    <property type="entry name" value="LipidA_mod_glycosyltrf_83"/>
</dbReference>
<keyword evidence="12" id="KW-1185">Reference proteome</keyword>
<keyword evidence="3" id="KW-0328">Glycosyltransferase</keyword>
<evidence type="ECO:0000313" key="11">
    <source>
        <dbReference type="EMBL" id="QGQ24658.1"/>
    </source>
</evidence>
<accession>A0A6I6AEM2</accession>
<evidence type="ECO:0000256" key="5">
    <source>
        <dbReference type="ARBA" id="ARBA00022692"/>
    </source>
</evidence>
<feature type="transmembrane region" description="Helical" evidence="8">
    <location>
        <begin position="261"/>
        <end position="278"/>
    </location>
</feature>
<dbReference type="InterPro" id="IPR019197">
    <property type="entry name" value="Biotin-prot_ligase_N"/>
</dbReference>
<feature type="transmembrane region" description="Helical" evidence="8">
    <location>
        <begin position="455"/>
        <end position="475"/>
    </location>
</feature>
<organism evidence="11 12">
    <name type="scientific">Gimesia benthica</name>
    <dbReference type="NCBI Taxonomy" id="2608982"/>
    <lineage>
        <taxon>Bacteria</taxon>
        <taxon>Pseudomonadati</taxon>
        <taxon>Planctomycetota</taxon>
        <taxon>Planctomycetia</taxon>
        <taxon>Planctomycetales</taxon>
        <taxon>Planctomycetaceae</taxon>
        <taxon>Gimesia</taxon>
    </lineage>
</organism>
<keyword evidence="5 8" id="KW-0812">Transmembrane</keyword>
<dbReference type="Gene3D" id="3.40.50.880">
    <property type="match status" value="1"/>
</dbReference>
<comment type="subcellular location">
    <subcellularLocation>
        <location evidence="1">Cell membrane</location>
        <topology evidence="1">Multi-pass membrane protein</topology>
    </subcellularLocation>
</comment>
<dbReference type="Proteomes" id="UP000427281">
    <property type="component" value="Chromosome"/>
</dbReference>
<feature type="transmembrane region" description="Helical" evidence="8">
    <location>
        <begin position="354"/>
        <end position="380"/>
    </location>
</feature>
<evidence type="ECO:0000256" key="8">
    <source>
        <dbReference type="SAM" id="Phobius"/>
    </source>
</evidence>
<feature type="transmembrane region" description="Helical" evidence="8">
    <location>
        <begin position="27"/>
        <end position="46"/>
    </location>
</feature>
<dbReference type="InterPro" id="IPR029062">
    <property type="entry name" value="Class_I_gatase-like"/>
</dbReference>
<dbReference type="Pfam" id="PF09825">
    <property type="entry name" value="BPL_N"/>
    <property type="match status" value="1"/>
</dbReference>
<evidence type="ECO:0000256" key="1">
    <source>
        <dbReference type="ARBA" id="ARBA00004651"/>
    </source>
</evidence>
<feature type="transmembrane region" description="Helical" evidence="8">
    <location>
        <begin position="185"/>
        <end position="203"/>
    </location>
</feature>
<proteinExistence type="predicted"/>
<feature type="domain" description="Biotin-protein ligase N-terminal" evidence="9">
    <location>
        <begin position="704"/>
        <end position="873"/>
    </location>
</feature>
<keyword evidence="4 11" id="KW-0808">Transferase</keyword>
<dbReference type="GO" id="GO:0016763">
    <property type="term" value="F:pentosyltransferase activity"/>
    <property type="evidence" value="ECO:0007669"/>
    <property type="project" value="TreeGrafter"/>
</dbReference>
<feature type="transmembrane region" description="Helical" evidence="8">
    <location>
        <begin position="128"/>
        <end position="149"/>
    </location>
</feature>
<feature type="transmembrane region" description="Helical" evidence="8">
    <location>
        <begin position="215"/>
        <end position="241"/>
    </location>
</feature>
<evidence type="ECO:0000256" key="6">
    <source>
        <dbReference type="ARBA" id="ARBA00022989"/>
    </source>
</evidence>
<feature type="transmembrane region" description="Helical" evidence="8">
    <location>
        <begin position="161"/>
        <end position="179"/>
    </location>
</feature>
<dbReference type="GO" id="GO:0009103">
    <property type="term" value="P:lipopolysaccharide biosynthetic process"/>
    <property type="evidence" value="ECO:0007669"/>
    <property type="project" value="UniProtKB-ARBA"/>
</dbReference>
<dbReference type="KEGG" id="gim:F1728_19060"/>
<dbReference type="PANTHER" id="PTHR33908">
    <property type="entry name" value="MANNOSYLTRANSFERASE YKCB-RELATED"/>
    <property type="match status" value="1"/>
</dbReference>
<evidence type="ECO:0000256" key="4">
    <source>
        <dbReference type="ARBA" id="ARBA00022679"/>
    </source>
</evidence>
<sequence length="893" mass="99806">MDCVFRFRNLVLIAMLINPHSRNFSELTFVAVFVTVHIFMVMWMSANNSPAPDETAHLTAGLHILQTGRFDLYPVNPPLVKCLAAQSIALAKPQMYWDTTIIKNKPEYRPEFSLGARFVRLNRTRIRLLFFNARLSCLLFSVIGGLVCWKWSRDLYGPSAGLFALALWSFSPNVLAWSATICPDAAAAALGVSAAYCFWRWLINPDSLGAMIAGIVLGLAQLTKMTLIIFFLLWPVVWITYRFSQAHENSDTNKKPSLPELSAILVVALFVLNLGYGFEGTFTRLSEFSFVSSTLTGEGSFTEGGGNRFRETWLENCPVPIPSNYLRGMDLQRHDFEKGLSSYLLGQWQDKGWWYYYIIASLLKVPLGILVLTLISFLLSLKFSNKTCLKSVSGDSNRPIWIHETVLLIPMISLFILVSSQDGFSRHFRYLLPAFPFLFIWISKTAVPSQNKLQLLRFASLTALGWTVVSSLLVFPHSMSYFNELAGGTEKGNRYLLGSNLDWSQDYYYLQDWYDENLKMHPLYVLSNNTFSRYLLDLEDAGPSPPSRHVKHSLSKDMEPGPIPGWHACSVNQINNQTGEYSYFKNFTPVATVGKTIYIYNISLAEANQVRRTLGVGLLADPSTLHRSSLSSEKYSSTDFPYEFDSNKLPQEQSLPIQIAVLAIDQHDAKEYDNLKKTLDPIPFIVWNFLSTEEIQNGRLADFNVVIVPGGKGARYAEQLEEKGKQAVLDFIKSGGGYIGICAGAYLATDRYEWSLGIINAKTMTGKVESSGDGLINITARGGGKAEIELTPAGKEVFKLTPQLISIRYAGGPILSPAGSYDLPLYSVLARYRSEIWAFEAQRGTMDGSPAVIASNYGSGKVIIFSPHPEVYPETRGLLSDAILWAAKRKPTQ</sequence>
<dbReference type="EMBL" id="CP043930">
    <property type="protein sequence ID" value="QGQ24658.1"/>
    <property type="molecule type" value="Genomic_DNA"/>
</dbReference>
<feature type="transmembrane region" description="Helical" evidence="8">
    <location>
        <begin position="430"/>
        <end position="449"/>
    </location>
</feature>
<name>A0A6I6AEM2_9PLAN</name>
<dbReference type="AlphaFoldDB" id="A0A6I6AEM2"/>
<keyword evidence="6 8" id="KW-1133">Transmembrane helix</keyword>
<dbReference type="SUPFAM" id="SSF52317">
    <property type="entry name" value="Class I glutamine amidotransferase-like"/>
    <property type="match status" value="1"/>
</dbReference>
<evidence type="ECO:0000313" key="12">
    <source>
        <dbReference type="Proteomes" id="UP000427281"/>
    </source>
</evidence>
<gene>
    <name evidence="11" type="ORF">F1728_19060</name>
</gene>
<evidence type="ECO:0000256" key="3">
    <source>
        <dbReference type="ARBA" id="ARBA00022676"/>
    </source>
</evidence>
<keyword evidence="2" id="KW-1003">Cell membrane</keyword>
<dbReference type="PANTHER" id="PTHR33908:SF11">
    <property type="entry name" value="MEMBRANE PROTEIN"/>
    <property type="match status" value="1"/>
</dbReference>
<dbReference type="Pfam" id="PF13231">
    <property type="entry name" value="PMT_2"/>
    <property type="match status" value="1"/>
</dbReference>
<dbReference type="GO" id="GO:0005886">
    <property type="term" value="C:plasma membrane"/>
    <property type="evidence" value="ECO:0007669"/>
    <property type="project" value="UniProtKB-SubCell"/>
</dbReference>